<feature type="transmembrane region" description="Helical" evidence="1">
    <location>
        <begin position="79"/>
        <end position="96"/>
    </location>
</feature>
<feature type="transmembrane region" description="Helical" evidence="1">
    <location>
        <begin position="38"/>
        <end position="59"/>
    </location>
</feature>
<evidence type="ECO:0000313" key="2">
    <source>
        <dbReference type="EMBL" id="SFJ30277.1"/>
    </source>
</evidence>
<dbReference type="OrthoDB" id="9786064at2"/>
<evidence type="ECO:0000313" key="3">
    <source>
        <dbReference type="Proteomes" id="UP000243887"/>
    </source>
</evidence>
<keyword evidence="3" id="KW-1185">Reference proteome</keyword>
<gene>
    <name evidence="2" type="ORF">SAMN04487893_105113</name>
</gene>
<keyword evidence="1" id="KW-0472">Membrane</keyword>
<name>A0A1I3QA67_9FLAO</name>
<evidence type="ECO:0008006" key="4">
    <source>
        <dbReference type="Google" id="ProtNLM"/>
    </source>
</evidence>
<dbReference type="STRING" id="1150112.SAMN04487893_105113"/>
<evidence type="ECO:0000256" key="1">
    <source>
        <dbReference type="SAM" id="Phobius"/>
    </source>
</evidence>
<feature type="transmembrane region" description="Helical" evidence="1">
    <location>
        <begin position="156"/>
        <end position="175"/>
    </location>
</feature>
<dbReference type="AlphaFoldDB" id="A0A1I3QA67"/>
<keyword evidence="1" id="KW-0812">Transmembrane</keyword>
<feature type="transmembrane region" description="Helical" evidence="1">
    <location>
        <begin position="133"/>
        <end position="150"/>
    </location>
</feature>
<feature type="transmembrane region" description="Helical" evidence="1">
    <location>
        <begin position="108"/>
        <end position="126"/>
    </location>
</feature>
<dbReference type="RefSeq" id="WP_143077731.1">
    <property type="nucleotide sequence ID" value="NZ_FORU01000005.1"/>
</dbReference>
<accession>A0A1I3QA67</accession>
<reference evidence="3" key="1">
    <citation type="submission" date="2016-10" db="EMBL/GenBank/DDBJ databases">
        <authorList>
            <person name="Varghese N."/>
            <person name="Submissions S."/>
        </authorList>
    </citation>
    <scope>NUCLEOTIDE SEQUENCE [LARGE SCALE GENOMIC DNA]</scope>
    <source>
        <strain evidence="3">DSM 26542</strain>
    </source>
</reference>
<feature type="transmembrane region" description="Helical" evidence="1">
    <location>
        <begin position="7"/>
        <end position="26"/>
    </location>
</feature>
<dbReference type="EMBL" id="FORU01000005">
    <property type="protein sequence ID" value="SFJ30277.1"/>
    <property type="molecule type" value="Genomic_DNA"/>
</dbReference>
<proteinExistence type="predicted"/>
<protein>
    <recommendedName>
        <fullName evidence="4">PAP2 superfamily protein</fullName>
    </recommendedName>
</protein>
<feature type="transmembrane region" description="Helical" evidence="1">
    <location>
        <begin position="182"/>
        <end position="201"/>
    </location>
</feature>
<dbReference type="CDD" id="cd01610">
    <property type="entry name" value="PAP2_like"/>
    <property type="match status" value="1"/>
</dbReference>
<sequence>MRKTISFFSYIFHPIVIPTLAILLYFLDAYVFFQPLEISITIGQVVVTTFLIPTAIYFLLHSLHALKSSIMVHNKKERITPFLIQIGLLFLLKNYILQANNVYEFNLFIWGLMYTYIGLTICLLFGKKLSVHVANITALLAFYVLFSLHFYEAHLIGTILLIFALGLTATSRLFLKAHTTKEVIGGFLLGLIPQLILWTIIAL</sequence>
<keyword evidence="1" id="KW-1133">Transmembrane helix</keyword>
<organism evidence="2 3">
    <name type="scientific">Myroides guanonis</name>
    <dbReference type="NCBI Taxonomy" id="1150112"/>
    <lineage>
        <taxon>Bacteria</taxon>
        <taxon>Pseudomonadati</taxon>
        <taxon>Bacteroidota</taxon>
        <taxon>Flavobacteriia</taxon>
        <taxon>Flavobacteriales</taxon>
        <taxon>Flavobacteriaceae</taxon>
        <taxon>Myroides</taxon>
    </lineage>
</organism>
<dbReference type="Proteomes" id="UP000243887">
    <property type="component" value="Unassembled WGS sequence"/>
</dbReference>